<dbReference type="EnsemblProtists" id="EKX45282">
    <property type="protein sequence ID" value="EKX45282"/>
    <property type="gene ID" value="GUITHDRAFT_163359"/>
</dbReference>
<keyword evidence="13" id="KW-1185">Reference proteome</keyword>
<dbReference type="Gene3D" id="1.10.1380.10">
    <property type="entry name" value="Neutral endopeptidase , domain2"/>
    <property type="match status" value="1"/>
</dbReference>
<comment type="similarity">
    <text evidence="2">Belongs to the peptidase M13 family.</text>
</comment>
<reference evidence="11 13" key="1">
    <citation type="journal article" date="2012" name="Nature">
        <title>Algal genomes reveal evolutionary mosaicism and the fate of nucleomorphs.</title>
        <authorList>
            <consortium name="DOE Joint Genome Institute"/>
            <person name="Curtis B.A."/>
            <person name="Tanifuji G."/>
            <person name="Burki F."/>
            <person name="Gruber A."/>
            <person name="Irimia M."/>
            <person name="Maruyama S."/>
            <person name="Arias M.C."/>
            <person name="Ball S.G."/>
            <person name="Gile G.H."/>
            <person name="Hirakawa Y."/>
            <person name="Hopkins J.F."/>
            <person name="Kuo A."/>
            <person name="Rensing S.A."/>
            <person name="Schmutz J."/>
            <person name="Symeonidi A."/>
            <person name="Elias M."/>
            <person name="Eveleigh R.J."/>
            <person name="Herman E.K."/>
            <person name="Klute M.J."/>
            <person name="Nakayama T."/>
            <person name="Obornik M."/>
            <person name="Reyes-Prieto A."/>
            <person name="Armbrust E.V."/>
            <person name="Aves S.J."/>
            <person name="Beiko R.G."/>
            <person name="Coutinho P."/>
            <person name="Dacks J.B."/>
            <person name="Durnford D.G."/>
            <person name="Fast N.M."/>
            <person name="Green B.R."/>
            <person name="Grisdale C.J."/>
            <person name="Hempel F."/>
            <person name="Henrissat B."/>
            <person name="Hoppner M.P."/>
            <person name="Ishida K."/>
            <person name="Kim E."/>
            <person name="Koreny L."/>
            <person name="Kroth P.G."/>
            <person name="Liu Y."/>
            <person name="Malik S.B."/>
            <person name="Maier U.G."/>
            <person name="McRose D."/>
            <person name="Mock T."/>
            <person name="Neilson J.A."/>
            <person name="Onodera N.T."/>
            <person name="Poole A.M."/>
            <person name="Pritham E.J."/>
            <person name="Richards T.A."/>
            <person name="Rocap G."/>
            <person name="Roy S.W."/>
            <person name="Sarai C."/>
            <person name="Schaack S."/>
            <person name="Shirato S."/>
            <person name="Slamovits C.H."/>
            <person name="Spencer D.F."/>
            <person name="Suzuki S."/>
            <person name="Worden A.Z."/>
            <person name="Zauner S."/>
            <person name="Barry K."/>
            <person name="Bell C."/>
            <person name="Bharti A.K."/>
            <person name="Crow J.A."/>
            <person name="Grimwood J."/>
            <person name="Kramer R."/>
            <person name="Lindquist E."/>
            <person name="Lucas S."/>
            <person name="Salamov A."/>
            <person name="McFadden G.I."/>
            <person name="Lane C.E."/>
            <person name="Keeling P.J."/>
            <person name="Gray M.W."/>
            <person name="Grigoriev I.V."/>
            <person name="Archibald J.M."/>
        </authorList>
    </citation>
    <scope>NUCLEOTIDE SEQUENCE</scope>
    <source>
        <strain evidence="11 13">CCMP2712</strain>
    </source>
</reference>
<dbReference type="InterPro" id="IPR024079">
    <property type="entry name" value="MetalloPept_cat_dom_sf"/>
</dbReference>
<dbReference type="KEGG" id="gtt:GUITHDRAFT_163359"/>
<dbReference type="Proteomes" id="UP000011087">
    <property type="component" value="Unassembled WGS sequence"/>
</dbReference>
<feature type="domain" description="Peptidase M13 N-terminal" evidence="10">
    <location>
        <begin position="132"/>
        <end position="523"/>
    </location>
</feature>
<evidence type="ECO:0000259" key="10">
    <source>
        <dbReference type="Pfam" id="PF05649"/>
    </source>
</evidence>
<name>L1JAG6_GUITC</name>
<dbReference type="InterPro" id="IPR000718">
    <property type="entry name" value="Peptidase_M13"/>
</dbReference>
<reference evidence="13" key="2">
    <citation type="submission" date="2012-11" db="EMBL/GenBank/DDBJ databases">
        <authorList>
            <person name="Kuo A."/>
            <person name="Curtis B.A."/>
            <person name="Tanifuji G."/>
            <person name="Burki F."/>
            <person name="Gruber A."/>
            <person name="Irimia M."/>
            <person name="Maruyama S."/>
            <person name="Arias M.C."/>
            <person name="Ball S.G."/>
            <person name="Gile G.H."/>
            <person name="Hirakawa Y."/>
            <person name="Hopkins J.F."/>
            <person name="Rensing S.A."/>
            <person name="Schmutz J."/>
            <person name="Symeonidi A."/>
            <person name="Elias M."/>
            <person name="Eveleigh R.J."/>
            <person name="Herman E.K."/>
            <person name="Klute M.J."/>
            <person name="Nakayama T."/>
            <person name="Obornik M."/>
            <person name="Reyes-Prieto A."/>
            <person name="Armbrust E.V."/>
            <person name="Aves S.J."/>
            <person name="Beiko R.G."/>
            <person name="Coutinho P."/>
            <person name="Dacks J.B."/>
            <person name="Durnford D.G."/>
            <person name="Fast N.M."/>
            <person name="Green B.R."/>
            <person name="Grisdale C."/>
            <person name="Hempe F."/>
            <person name="Henrissat B."/>
            <person name="Hoppner M.P."/>
            <person name="Ishida K.-I."/>
            <person name="Kim E."/>
            <person name="Koreny L."/>
            <person name="Kroth P.G."/>
            <person name="Liu Y."/>
            <person name="Malik S.-B."/>
            <person name="Maier U.G."/>
            <person name="McRose D."/>
            <person name="Mock T."/>
            <person name="Neilson J.A."/>
            <person name="Onodera N.T."/>
            <person name="Poole A.M."/>
            <person name="Pritham E.J."/>
            <person name="Richards T.A."/>
            <person name="Rocap G."/>
            <person name="Roy S.W."/>
            <person name="Sarai C."/>
            <person name="Schaack S."/>
            <person name="Shirato S."/>
            <person name="Slamovits C.H."/>
            <person name="Spencer D.F."/>
            <person name="Suzuki S."/>
            <person name="Worden A.Z."/>
            <person name="Zauner S."/>
            <person name="Barry K."/>
            <person name="Bell C."/>
            <person name="Bharti A.K."/>
            <person name="Crow J.A."/>
            <person name="Grimwood J."/>
            <person name="Kramer R."/>
            <person name="Lindquist E."/>
            <person name="Lucas S."/>
            <person name="Salamov A."/>
            <person name="McFadden G.I."/>
            <person name="Lane C.E."/>
            <person name="Keeling P.J."/>
            <person name="Gray M.W."/>
            <person name="Grigoriev I.V."/>
            <person name="Archibald J.M."/>
        </authorList>
    </citation>
    <scope>NUCLEOTIDE SEQUENCE</scope>
    <source>
        <strain evidence="13">CCMP2712</strain>
    </source>
</reference>
<dbReference type="GO" id="GO:0005886">
    <property type="term" value="C:plasma membrane"/>
    <property type="evidence" value="ECO:0007669"/>
    <property type="project" value="TreeGrafter"/>
</dbReference>
<evidence type="ECO:0008006" key="14">
    <source>
        <dbReference type="Google" id="ProtNLM"/>
    </source>
</evidence>
<dbReference type="InterPro" id="IPR018497">
    <property type="entry name" value="Peptidase_M13_C"/>
</dbReference>
<evidence type="ECO:0000256" key="7">
    <source>
        <dbReference type="ARBA" id="ARBA00023049"/>
    </source>
</evidence>
<dbReference type="OMA" id="RNHDAWY"/>
<dbReference type="GO" id="GO:0016485">
    <property type="term" value="P:protein processing"/>
    <property type="evidence" value="ECO:0007669"/>
    <property type="project" value="TreeGrafter"/>
</dbReference>
<dbReference type="OrthoDB" id="6475849at2759"/>
<evidence type="ECO:0000313" key="11">
    <source>
        <dbReference type="EMBL" id="EKX45282.1"/>
    </source>
</evidence>
<evidence type="ECO:0000313" key="13">
    <source>
        <dbReference type="Proteomes" id="UP000011087"/>
    </source>
</evidence>
<dbReference type="Gene3D" id="3.40.390.10">
    <property type="entry name" value="Collagenase (Catalytic Domain)"/>
    <property type="match status" value="1"/>
</dbReference>
<keyword evidence="7" id="KW-0482">Metalloprotease</keyword>
<evidence type="ECO:0000256" key="6">
    <source>
        <dbReference type="ARBA" id="ARBA00022833"/>
    </source>
</evidence>
<dbReference type="PaxDb" id="55529-EKX45282"/>
<keyword evidence="6" id="KW-0862">Zinc</keyword>
<evidence type="ECO:0000256" key="5">
    <source>
        <dbReference type="ARBA" id="ARBA00022801"/>
    </source>
</evidence>
<evidence type="ECO:0000259" key="9">
    <source>
        <dbReference type="Pfam" id="PF01431"/>
    </source>
</evidence>
<feature type="transmembrane region" description="Helical" evidence="8">
    <location>
        <begin position="32"/>
        <end position="50"/>
    </location>
</feature>
<evidence type="ECO:0000313" key="12">
    <source>
        <dbReference type="EnsemblProtists" id="EKX45282"/>
    </source>
</evidence>
<keyword evidence="4" id="KW-0479">Metal-binding</keyword>
<comment type="cofactor">
    <cofactor evidence="1">
        <name>Zn(2+)</name>
        <dbReference type="ChEBI" id="CHEBI:29105"/>
    </cofactor>
</comment>
<proteinExistence type="inferred from homology"/>
<keyword evidence="8" id="KW-1133">Transmembrane helix</keyword>
<dbReference type="GeneID" id="17301990"/>
<dbReference type="PANTHER" id="PTHR11733">
    <property type="entry name" value="ZINC METALLOPROTEASE FAMILY M13 NEPRILYSIN-RELATED"/>
    <property type="match status" value="1"/>
</dbReference>
<dbReference type="GO" id="GO:0046872">
    <property type="term" value="F:metal ion binding"/>
    <property type="evidence" value="ECO:0007669"/>
    <property type="project" value="UniProtKB-KW"/>
</dbReference>
<dbReference type="PANTHER" id="PTHR11733:SF167">
    <property type="entry name" value="FI17812P1-RELATED"/>
    <property type="match status" value="1"/>
</dbReference>
<dbReference type="AlphaFoldDB" id="L1JAG6"/>
<dbReference type="PRINTS" id="PR00786">
    <property type="entry name" value="NEPRILYSIN"/>
</dbReference>
<dbReference type="EMBL" id="JH993000">
    <property type="protein sequence ID" value="EKX45282.1"/>
    <property type="molecule type" value="Genomic_DNA"/>
</dbReference>
<dbReference type="RefSeq" id="XP_005832262.1">
    <property type="nucleotide sequence ID" value="XM_005832205.1"/>
</dbReference>
<dbReference type="SUPFAM" id="SSF55486">
    <property type="entry name" value="Metalloproteases ('zincins'), catalytic domain"/>
    <property type="match status" value="1"/>
</dbReference>
<evidence type="ECO:0000256" key="8">
    <source>
        <dbReference type="SAM" id="Phobius"/>
    </source>
</evidence>
<dbReference type="STRING" id="905079.L1JAG6"/>
<dbReference type="InterPro" id="IPR042089">
    <property type="entry name" value="Peptidase_M13_dom_2"/>
</dbReference>
<reference evidence="12" key="3">
    <citation type="submission" date="2016-03" db="UniProtKB">
        <authorList>
            <consortium name="EnsemblProtists"/>
        </authorList>
    </citation>
    <scope>IDENTIFICATION</scope>
</reference>
<evidence type="ECO:0000256" key="1">
    <source>
        <dbReference type="ARBA" id="ARBA00001947"/>
    </source>
</evidence>
<keyword evidence="5" id="KW-0378">Hydrolase</keyword>
<feature type="domain" description="Peptidase M13 C-terminal" evidence="9">
    <location>
        <begin position="584"/>
        <end position="777"/>
    </location>
</feature>
<organism evidence="11">
    <name type="scientific">Guillardia theta (strain CCMP2712)</name>
    <name type="common">Cryptophyte</name>
    <dbReference type="NCBI Taxonomy" id="905079"/>
    <lineage>
        <taxon>Eukaryota</taxon>
        <taxon>Cryptophyceae</taxon>
        <taxon>Pyrenomonadales</taxon>
        <taxon>Geminigeraceae</taxon>
        <taxon>Guillardia</taxon>
    </lineage>
</organism>
<evidence type="ECO:0000256" key="4">
    <source>
        <dbReference type="ARBA" id="ARBA00022723"/>
    </source>
</evidence>
<sequence>MEEAKRSHAVYGTSAASGSLPSFRRFGSNSRIIALVSCVAALSLIALMALTTSTAPDSLYMGDEMDVKYLSSEARGKDGVAFVQKLQDMWFVMSNKPGMDALAKEASGVAVSMLSASYPEAVKTSLNLEVNPCEDFYEYACGGWDKANRDKIPKYETSKALSWDRAQLKIQEEMIKLLETDQGVSGKYYRSCVDTKRINEEGSKPLTPWLNLIEKVKDEDSLLDVIVELNKGNMDILFSWYIDTDSHDNSQNAFFLSQGGVSLPDTSYYTEDTAEMQEHRAKFEERVGYFFKLIGRENHKDEAKKVVSFETAMAKAMVDRTDSYKSHAKKTTWSEMEQMTPSWKWKAWLNKLAQCTKPFNGMPAFCKSDHTDIMKVGTENGKPLYIREKDFFPRLETILKTTDYETIKANMRWQVISGSASSLSTDFQDALLDWYKDLYGVQERSARPRKCFFATTGAASWASAKLYSDKFFQHENRQAALAMLDNIRAEFMKAIPHADWMTPKNREDAQHKLTEMIFQVAIPTDKEGNVDWPEQTYQLDGHIGDDYFVNGEIVTRMGMERSMSKLSKKPERFSWGGNTPLEVNAFYGPKNNGLWIPAGILQAPFFDYKNSDAENYGSVGTILGHEMSHGFDDDGRQYDAKGEMKPWWEKATVQGFKERSGCISNLFSKFKVMDKNVNGKLTLGEDIADAGGIKFSYRAFLSSKPRSHAEKRLFFTSFAQTWCEVDRKQSAINSVLTDAHAPGKFRVIGALTQFSPFAEVFQCPTGSPMAPKDESRCQLW</sequence>
<accession>L1JAG6</accession>
<protein>
    <recommendedName>
        <fullName evidence="14">Endothelin-converting enzyme 1</fullName>
    </recommendedName>
</protein>
<evidence type="ECO:0000256" key="3">
    <source>
        <dbReference type="ARBA" id="ARBA00022670"/>
    </source>
</evidence>
<dbReference type="Pfam" id="PF05649">
    <property type="entry name" value="Peptidase_M13_N"/>
    <property type="match status" value="1"/>
</dbReference>
<dbReference type="InterPro" id="IPR008753">
    <property type="entry name" value="Peptidase_M13_N"/>
</dbReference>
<keyword evidence="8" id="KW-0812">Transmembrane</keyword>
<dbReference type="Pfam" id="PF01431">
    <property type="entry name" value="Peptidase_M13"/>
    <property type="match status" value="1"/>
</dbReference>
<evidence type="ECO:0000256" key="2">
    <source>
        <dbReference type="ARBA" id="ARBA00007357"/>
    </source>
</evidence>
<dbReference type="HOGENOM" id="CLU_006187_8_0_1"/>
<dbReference type="PROSITE" id="PS51885">
    <property type="entry name" value="NEPRILYSIN"/>
    <property type="match status" value="1"/>
</dbReference>
<dbReference type="GO" id="GO:0004222">
    <property type="term" value="F:metalloendopeptidase activity"/>
    <property type="evidence" value="ECO:0007669"/>
    <property type="project" value="InterPro"/>
</dbReference>
<gene>
    <name evidence="11" type="ORF">GUITHDRAFT_163359</name>
</gene>
<keyword evidence="3" id="KW-0645">Protease</keyword>
<dbReference type="CDD" id="cd08662">
    <property type="entry name" value="M13"/>
    <property type="match status" value="1"/>
</dbReference>
<keyword evidence="8" id="KW-0472">Membrane</keyword>
<dbReference type="eggNOG" id="KOG3624">
    <property type="taxonomic scope" value="Eukaryota"/>
</dbReference>